<protein>
    <submittedName>
        <fullName evidence="4">Proline-rich protein 15</fullName>
    </submittedName>
</protein>
<accession>A0AAJ7LGS6</accession>
<dbReference type="InterPro" id="IPR028237">
    <property type="entry name" value="PRR15"/>
</dbReference>
<comment type="similarity">
    <text evidence="1">Belongs to the PRR15 family.</text>
</comment>
<sequence>MTERTPWWRAFLPKRKPGGPKETGLPNFGPDFDPFAQHPDRPREPAAAGPKTPSDQCQQDCGKNSNIFGDDTYDDSHLESVFNEQTCRRNMKVSRSGRFKEKRKVRSSLPIQEKETENVGKEKEDVR</sequence>
<proteinExistence type="inferred from homology"/>
<dbReference type="AlphaFoldDB" id="A0AAJ7LGS6"/>
<dbReference type="GeneID" id="108877490"/>
<feature type="compositionally biased region" description="Basic and acidic residues" evidence="2">
    <location>
        <begin position="112"/>
        <end position="127"/>
    </location>
</feature>
<dbReference type="PANTHER" id="PTHR14581">
    <property type="match status" value="1"/>
</dbReference>
<evidence type="ECO:0000313" key="3">
    <source>
        <dbReference type="Proteomes" id="UP000694890"/>
    </source>
</evidence>
<dbReference type="Proteomes" id="UP000694890">
    <property type="component" value="Linkage group LG3"/>
</dbReference>
<evidence type="ECO:0000256" key="2">
    <source>
        <dbReference type="SAM" id="MobiDB-lite"/>
    </source>
</evidence>
<evidence type="ECO:0000256" key="1">
    <source>
        <dbReference type="ARBA" id="ARBA00010096"/>
    </source>
</evidence>
<dbReference type="RefSeq" id="XP_018523080.1">
    <property type="nucleotide sequence ID" value="XM_018667564.2"/>
</dbReference>
<dbReference type="KEGG" id="lcf:108877490"/>
<reference evidence="4" key="1">
    <citation type="submission" date="2025-08" db="UniProtKB">
        <authorList>
            <consortium name="RefSeq"/>
        </authorList>
    </citation>
    <scope>IDENTIFICATION</scope>
    <source>
        <tissue evidence="4">Brain</tissue>
    </source>
</reference>
<feature type="region of interest" description="Disordered" evidence="2">
    <location>
        <begin position="1"/>
        <end position="70"/>
    </location>
</feature>
<evidence type="ECO:0000313" key="4">
    <source>
        <dbReference type="RefSeq" id="XP_018523080.1"/>
    </source>
</evidence>
<feature type="region of interest" description="Disordered" evidence="2">
    <location>
        <begin position="89"/>
        <end position="127"/>
    </location>
</feature>
<name>A0AAJ7LGS6_LATCA</name>
<feature type="compositionally biased region" description="Polar residues" evidence="2">
    <location>
        <begin position="53"/>
        <end position="67"/>
    </location>
</feature>
<dbReference type="Pfam" id="PF15321">
    <property type="entry name" value="ATAD4"/>
    <property type="match status" value="1"/>
</dbReference>
<feature type="compositionally biased region" description="Basic residues" evidence="2">
    <location>
        <begin position="89"/>
        <end position="106"/>
    </location>
</feature>
<organism evidence="3 4">
    <name type="scientific">Lates calcarifer</name>
    <name type="common">Barramundi</name>
    <name type="synonym">Holocentrus calcarifer</name>
    <dbReference type="NCBI Taxonomy" id="8187"/>
    <lineage>
        <taxon>Eukaryota</taxon>
        <taxon>Metazoa</taxon>
        <taxon>Chordata</taxon>
        <taxon>Craniata</taxon>
        <taxon>Vertebrata</taxon>
        <taxon>Euteleostomi</taxon>
        <taxon>Actinopterygii</taxon>
        <taxon>Neopterygii</taxon>
        <taxon>Teleostei</taxon>
        <taxon>Neoteleostei</taxon>
        <taxon>Acanthomorphata</taxon>
        <taxon>Carangaria</taxon>
        <taxon>Carangaria incertae sedis</taxon>
        <taxon>Centropomidae</taxon>
        <taxon>Lates</taxon>
    </lineage>
</organism>
<dbReference type="PANTHER" id="PTHR14581:SF4">
    <property type="entry name" value="PROLINE-RICH PROTEIN 15"/>
    <property type="match status" value="1"/>
</dbReference>
<gene>
    <name evidence="4" type="primary">LOC108877490</name>
</gene>